<reference evidence="5" key="1">
    <citation type="journal article" date="2012" name="Appl. Environ. Microbiol.">
        <title>Identification of the haloarchaeal phasin (PhaP) that functions in polyhydroxyalkanoate accumulation and granule formation in Haloferax mediterranei.</title>
        <authorList>
            <person name="Cai S."/>
            <person name="Cai L."/>
            <person name="Liu H."/>
            <person name="Liu X."/>
            <person name="Han J."/>
            <person name="Zhou J."/>
            <person name="Xiang H."/>
        </authorList>
    </citation>
    <scope>NUCLEOTIDE SEQUENCE</scope>
    <source>
        <strain evidence="5">CGMCC 1.2087</strain>
    </source>
</reference>
<keyword evidence="3" id="KW-0949">S-adenosyl-L-methionine</keyword>
<organism evidence="5 9">
    <name type="scientific">Haloferax mediterranei (strain ATCC 33500 / DSM 1411 / JCM 8866 / NBRC 14739 / NCIMB 2177 / R-4)</name>
    <name type="common">Halobacterium mediterranei</name>
    <dbReference type="NCBI Taxonomy" id="523841"/>
    <lineage>
        <taxon>Archaea</taxon>
        <taxon>Methanobacteriati</taxon>
        <taxon>Methanobacteriota</taxon>
        <taxon>Stenosarchaea group</taxon>
        <taxon>Halobacteria</taxon>
        <taxon>Halobacteriales</taxon>
        <taxon>Haloferacaceae</taxon>
        <taxon>Haloferax</taxon>
    </lineage>
</organism>
<evidence type="ECO:0000256" key="1">
    <source>
        <dbReference type="ARBA" id="ARBA00022603"/>
    </source>
</evidence>
<dbReference type="PaxDb" id="523841-HFX_2559"/>
<evidence type="ECO:0000313" key="10">
    <source>
        <dbReference type="Proteomes" id="UP000011603"/>
    </source>
</evidence>
<reference evidence="8 12" key="6">
    <citation type="submission" date="2019-04" db="EMBL/GenBank/DDBJ databases">
        <title>Methylomes of two halophilic Archaea, Haloarcula marismortui and Haloferax mediterranei.</title>
        <authorList>
            <person name="DasSarma S."/>
            <person name="DasSarma P."/>
            <person name="DasSarma S."/>
            <person name="Fomenkov A."/>
            <person name="Vincze T."/>
            <person name="Anton B.P."/>
            <person name="Roberts R.J."/>
        </authorList>
    </citation>
    <scope>NUCLEOTIDE SEQUENCE [LARGE SCALE GENOMIC DNA]</scope>
    <source>
        <strain evidence="8">ATCC 33500</strain>
        <strain evidence="12">ATCC 33500 / DSM 1411 / JCM 8866 / NBRC 14739 / NCIMB 2177 / R-4</strain>
    </source>
</reference>
<dbReference type="Proteomes" id="UP000011603">
    <property type="component" value="Unassembled WGS sequence"/>
</dbReference>
<dbReference type="GO" id="GO:0032259">
    <property type="term" value="P:methylation"/>
    <property type="evidence" value="ECO:0007669"/>
    <property type="project" value="UniProtKB-KW"/>
</dbReference>
<reference evidence="5 9" key="2">
    <citation type="journal article" date="2012" name="J. Bacteriol.">
        <title>Complete genome sequence of the metabolically versatile halophilic archaeon Haloferax mediterranei, a poly(3-hydroxybutyrate-co-3-hydroxyvalerate) producer.</title>
        <authorList>
            <person name="Han J."/>
            <person name="Zhang F."/>
            <person name="Hou J."/>
            <person name="Liu X."/>
            <person name="Li M."/>
            <person name="Liu H."/>
            <person name="Cai L."/>
            <person name="Zhang B."/>
            <person name="Chen Y."/>
            <person name="Zhou J."/>
            <person name="Hu S."/>
            <person name="Xiang H."/>
        </authorList>
    </citation>
    <scope>NUCLEOTIDE SEQUENCE [LARGE SCALE GENOMIC DNA]</scope>
    <source>
        <strain evidence="9">ATCC 33500 / DSM 1411 / JCM 8866 / NBRC 14739 / NCIMB 2177 / R-4</strain>
        <strain evidence="5">CGMCC 1.2087</strain>
    </source>
</reference>
<feature type="domain" description="Methyltransferase" evidence="4">
    <location>
        <begin position="41"/>
        <end position="135"/>
    </location>
</feature>
<keyword evidence="10" id="KW-1185">Reference proteome</keyword>
<dbReference type="EMBL" id="CP007551">
    <property type="protein sequence ID" value="AHZ23610.1"/>
    <property type="molecule type" value="Genomic_DNA"/>
</dbReference>
<dbReference type="PATRIC" id="fig|523841.21.peg.2943"/>
<gene>
    <name evidence="5" type="ordered locus">HFX_2559</name>
    <name evidence="6" type="ORF">BM92_13600</name>
    <name evidence="7" type="ORF">C439_14589</name>
    <name evidence="8" type="ORF">E6P09_13985</name>
</gene>
<evidence type="ECO:0000313" key="11">
    <source>
        <dbReference type="Proteomes" id="UP000027075"/>
    </source>
</evidence>
<dbReference type="HOGENOM" id="CLU_056435_4_3_2"/>
<evidence type="ECO:0000259" key="4">
    <source>
        <dbReference type="Pfam" id="PF13649"/>
    </source>
</evidence>
<dbReference type="Proteomes" id="UP000027075">
    <property type="component" value="Chromosome"/>
</dbReference>
<keyword evidence="1 5" id="KW-0489">Methyltransferase</keyword>
<dbReference type="EMBL" id="CP001868">
    <property type="protein sequence ID" value="AFK20240.1"/>
    <property type="molecule type" value="Genomic_DNA"/>
</dbReference>
<dbReference type="InterPro" id="IPR029063">
    <property type="entry name" value="SAM-dependent_MTases_sf"/>
</dbReference>
<name>I3R7N0_HALMT</name>
<dbReference type="Proteomes" id="UP000006469">
    <property type="component" value="Chromosome"/>
</dbReference>
<accession>I3R7N0</accession>
<dbReference type="SUPFAM" id="SSF53335">
    <property type="entry name" value="S-adenosyl-L-methionine-dependent methyltransferases"/>
    <property type="match status" value="1"/>
</dbReference>
<dbReference type="GeneID" id="40157548"/>
<dbReference type="Proteomes" id="UP000299011">
    <property type="component" value="Chromosome"/>
</dbReference>
<evidence type="ECO:0000313" key="7">
    <source>
        <dbReference type="EMBL" id="ELZ99095.1"/>
    </source>
</evidence>
<reference evidence="5" key="5">
    <citation type="submission" date="2014-05" db="EMBL/GenBank/DDBJ databases">
        <authorList>
            <person name="Wang L."/>
            <person name="Yang H."/>
            <person name="Xiang H."/>
        </authorList>
    </citation>
    <scope>NUCLEOTIDE SEQUENCE</scope>
    <source>
        <strain evidence="5">CGMCC 1.2087</strain>
    </source>
</reference>
<dbReference type="EMBL" id="AOLO01000012">
    <property type="protein sequence ID" value="ELZ99095.1"/>
    <property type="molecule type" value="Genomic_DNA"/>
</dbReference>
<evidence type="ECO:0000313" key="6">
    <source>
        <dbReference type="EMBL" id="AHZ23610.1"/>
    </source>
</evidence>
<protein>
    <submittedName>
        <fullName evidence="8">Class I SAM-dependent methyltransferase</fullName>
    </submittedName>
    <submittedName>
        <fullName evidence="5">Methyltransferase type 11</fullName>
    </submittedName>
    <submittedName>
        <fullName evidence="7">Type 11 methyltransferase</fullName>
    </submittedName>
</protein>
<dbReference type="PANTHER" id="PTHR43464">
    <property type="entry name" value="METHYLTRANSFERASE"/>
    <property type="match status" value="1"/>
</dbReference>
<dbReference type="CDD" id="cd02440">
    <property type="entry name" value="AdoMet_MTases"/>
    <property type="match status" value="1"/>
</dbReference>
<dbReference type="Pfam" id="PF13649">
    <property type="entry name" value="Methyltransf_25"/>
    <property type="match status" value="1"/>
</dbReference>
<sequence length="197" mass="21432">MPDNTESSWNEAYDGTPPWDIGRPQPIFVELAEDGRVSGPVLDAGCGTGTHVCYFAERGHTVTGIDVSTRAIELARKKADDRAVQATFHVADAFDLPPSLGPFNTVVDCGLLHVFGEADQRQSYTDELAAVTNPGSRLYSLAFSDEAPDDWGPATLSPDDLRRSFGDSWSVERIEATPYETNRIPVPGYLTVAERKG</sequence>
<evidence type="ECO:0000313" key="8">
    <source>
        <dbReference type="EMBL" id="QCQ76325.1"/>
    </source>
</evidence>
<dbReference type="GO" id="GO:0008168">
    <property type="term" value="F:methyltransferase activity"/>
    <property type="evidence" value="ECO:0007669"/>
    <property type="project" value="UniProtKB-KW"/>
</dbReference>
<dbReference type="PANTHER" id="PTHR43464:SF19">
    <property type="entry name" value="UBIQUINONE BIOSYNTHESIS O-METHYLTRANSFERASE, MITOCHONDRIAL"/>
    <property type="match status" value="1"/>
</dbReference>
<evidence type="ECO:0000313" key="5">
    <source>
        <dbReference type="EMBL" id="AFK20240.1"/>
    </source>
</evidence>
<dbReference type="KEGG" id="hme:HFX_2559"/>
<keyword evidence="2 6" id="KW-0808">Transferase</keyword>
<evidence type="ECO:0000256" key="3">
    <source>
        <dbReference type="ARBA" id="ARBA00022691"/>
    </source>
</evidence>
<evidence type="ECO:0000313" key="9">
    <source>
        <dbReference type="Proteomes" id="UP000006469"/>
    </source>
</evidence>
<evidence type="ECO:0000256" key="2">
    <source>
        <dbReference type="ARBA" id="ARBA00022679"/>
    </source>
</evidence>
<dbReference type="EMBL" id="CP039139">
    <property type="protein sequence ID" value="QCQ76325.1"/>
    <property type="molecule type" value="Genomic_DNA"/>
</dbReference>
<dbReference type="RefSeq" id="WP_004060007.1">
    <property type="nucleotide sequence ID" value="NC_017941.2"/>
</dbReference>
<reference evidence="7 10" key="3">
    <citation type="journal article" date="2014" name="PLoS Genet.">
        <title>Phylogenetically driven sequencing of extremely halophilic archaea reveals strategies for static and dynamic osmo-response.</title>
        <authorList>
            <person name="Becker E.A."/>
            <person name="Seitzer P.M."/>
            <person name="Tritt A."/>
            <person name="Larsen D."/>
            <person name="Krusor M."/>
            <person name="Yao A.I."/>
            <person name="Wu D."/>
            <person name="Madern D."/>
            <person name="Eisen J.A."/>
            <person name="Darling A.E."/>
            <person name="Facciotti M.T."/>
        </authorList>
    </citation>
    <scope>NUCLEOTIDE SEQUENCE [LARGE SCALE GENOMIC DNA]</scope>
    <source>
        <strain evidence="7">ATCC 33500</strain>
        <strain evidence="10">ATCC 33500 / DSM 1411 / JCM 8866 / NBRC 14739 / NCIMB 2177 / R-4</strain>
    </source>
</reference>
<dbReference type="AlphaFoldDB" id="I3R7N0"/>
<dbReference type="OrthoDB" id="287956at2157"/>
<reference evidence="6 11" key="4">
    <citation type="submission" date="2014-04" db="EMBL/GenBank/DDBJ databases">
        <title>Transcriptional profiles of Haloferax mediterranei on the basis of nitrogen availability.</title>
        <authorList>
            <person name="Bautista V."/>
        </authorList>
    </citation>
    <scope>NUCLEOTIDE SEQUENCE [LARGE SCALE GENOMIC DNA]</scope>
    <source>
        <strain evidence="6">ATCC 33500</strain>
        <strain evidence="11">ATCC 33500 / DSM 1411 / JCM 8866 / NBRC 14739 / NCIMB 2177 / R-4</strain>
    </source>
</reference>
<evidence type="ECO:0000313" key="12">
    <source>
        <dbReference type="Proteomes" id="UP000299011"/>
    </source>
</evidence>
<dbReference type="eggNOG" id="arCOG03570">
    <property type="taxonomic scope" value="Archaea"/>
</dbReference>
<proteinExistence type="predicted"/>
<dbReference type="Gene3D" id="3.40.50.150">
    <property type="entry name" value="Vaccinia Virus protein VP39"/>
    <property type="match status" value="1"/>
</dbReference>
<dbReference type="InterPro" id="IPR041698">
    <property type="entry name" value="Methyltransf_25"/>
</dbReference>